<sequence>MPQWKCSIAPSSMRDARASLGHLAEDVYRVDADSEQEALEKAKAQIIERRPMMATLPADLLDDWLIAEYDKG</sequence>
<dbReference type="STRING" id="406100.SAMN04488052_101198"/>
<keyword evidence="2" id="KW-1185">Reference proteome</keyword>
<protein>
    <submittedName>
        <fullName evidence="1">Uncharacterized protein</fullName>
    </submittedName>
</protein>
<accession>A0A1H8PWU2</accession>
<dbReference type="Proteomes" id="UP000199657">
    <property type="component" value="Unassembled WGS sequence"/>
</dbReference>
<evidence type="ECO:0000313" key="2">
    <source>
        <dbReference type="Proteomes" id="UP000199657"/>
    </source>
</evidence>
<proteinExistence type="predicted"/>
<evidence type="ECO:0000313" key="1">
    <source>
        <dbReference type="EMBL" id="SEO46228.1"/>
    </source>
</evidence>
<dbReference type="AlphaFoldDB" id="A0A1H8PWU2"/>
<name>A0A1H8PWU2_9GAMM</name>
<dbReference type="OrthoDB" id="5796512at2"/>
<organism evidence="1 2">
    <name type="scientific">Aquisalimonas asiatica</name>
    <dbReference type="NCBI Taxonomy" id="406100"/>
    <lineage>
        <taxon>Bacteria</taxon>
        <taxon>Pseudomonadati</taxon>
        <taxon>Pseudomonadota</taxon>
        <taxon>Gammaproteobacteria</taxon>
        <taxon>Chromatiales</taxon>
        <taxon>Ectothiorhodospiraceae</taxon>
        <taxon>Aquisalimonas</taxon>
    </lineage>
</organism>
<dbReference type="RefSeq" id="WP_139209106.1">
    <property type="nucleotide sequence ID" value="NZ_FOEG01000001.1"/>
</dbReference>
<gene>
    <name evidence="1" type="ORF">SAMN04488052_101198</name>
</gene>
<reference evidence="1 2" key="1">
    <citation type="submission" date="2016-10" db="EMBL/GenBank/DDBJ databases">
        <authorList>
            <person name="de Groot N.N."/>
        </authorList>
    </citation>
    <scope>NUCLEOTIDE SEQUENCE [LARGE SCALE GENOMIC DNA]</scope>
    <source>
        <strain evidence="1 2">CGMCC 1.6291</strain>
    </source>
</reference>
<dbReference type="EMBL" id="FOEG01000001">
    <property type="protein sequence ID" value="SEO46228.1"/>
    <property type="molecule type" value="Genomic_DNA"/>
</dbReference>